<dbReference type="STRING" id="4072.A0A2G2Z3W5"/>
<protein>
    <submittedName>
        <fullName evidence="1">Uncharacterized protein</fullName>
    </submittedName>
</protein>
<reference evidence="1 2" key="1">
    <citation type="journal article" date="2014" name="Nat. Genet.">
        <title>Genome sequence of the hot pepper provides insights into the evolution of pungency in Capsicum species.</title>
        <authorList>
            <person name="Kim S."/>
            <person name="Park M."/>
            <person name="Yeom S.I."/>
            <person name="Kim Y.M."/>
            <person name="Lee J.M."/>
            <person name="Lee H.A."/>
            <person name="Seo E."/>
            <person name="Choi J."/>
            <person name="Cheong K."/>
            <person name="Kim K.T."/>
            <person name="Jung K."/>
            <person name="Lee G.W."/>
            <person name="Oh S.K."/>
            <person name="Bae C."/>
            <person name="Kim S.B."/>
            <person name="Lee H.Y."/>
            <person name="Kim S.Y."/>
            <person name="Kim M.S."/>
            <person name="Kang B.C."/>
            <person name="Jo Y.D."/>
            <person name="Yang H.B."/>
            <person name="Jeong H.J."/>
            <person name="Kang W.H."/>
            <person name="Kwon J.K."/>
            <person name="Shin C."/>
            <person name="Lim J.Y."/>
            <person name="Park J.H."/>
            <person name="Huh J.H."/>
            <person name="Kim J.S."/>
            <person name="Kim B.D."/>
            <person name="Cohen O."/>
            <person name="Paran I."/>
            <person name="Suh M.C."/>
            <person name="Lee S.B."/>
            <person name="Kim Y.K."/>
            <person name="Shin Y."/>
            <person name="Noh S.J."/>
            <person name="Park J."/>
            <person name="Seo Y.S."/>
            <person name="Kwon S.Y."/>
            <person name="Kim H.A."/>
            <person name="Park J.M."/>
            <person name="Kim H.J."/>
            <person name="Choi S.B."/>
            <person name="Bosland P.W."/>
            <person name="Reeves G."/>
            <person name="Jo S.H."/>
            <person name="Lee B.W."/>
            <person name="Cho H.T."/>
            <person name="Choi H.S."/>
            <person name="Lee M.S."/>
            <person name="Yu Y."/>
            <person name="Do Choi Y."/>
            <person name="Park B.S."/>
            <person name="van Deynze A."/>
            <person name="Ashrafi H."/>
            <person name="Hill T."/>
            <person name="Kim W.T."/>
            <person name="Pai H.S."/>
            <person name="Ahn H.K."/>
            <person name="Yeam I."/>
            <person name="Giovannoni J.J."/>
            <person name="Rose J.K."/>
            <person name="Sorensen I."/>
            <person name="Lee S.J."/>
            <person name="Kim R.W."/>
            <person name="Choi I.Y."/>
            <person name="Choi B.S."/>
            <person name="Lim J.S."/>
            <person name="Lee Y.H."/>
            <person name="Choi D."/>
        </authorList>
    </citation>
    <scope>NUCLEOTIDE SEQUENCE [LARGE SCALE GENOMIC DNA]</scope>
    <source>
        <strain evidence="2">cv. CM334</strain>
    </source>
</reference>
<reference evidence="1 2" key="2">
    <citation type="journal article" date="2017" name="Genome Biol.">
        <title>New reference genome sequences of hot pepper reveal the massive evolution of plant disease-resistance genes by retroduplication.</title>
        <authorList>
            <person name="Kim S."/>
            <person name="Park J."/>
            <person name="Yeom S.I."/>
            <person name="Kim Y.M."/>
            <person name="Seo E."/>
            <person name="Kim K.T."/>
            <person name="Kim M.S."/>
            <person name="Lee J.M."/>
            <person name="Cheong K."/>
            <person name="Shin H.S."/>
            <person name="Kim S.B."/>
            <person name="Han K."/>
            <person name="Lee J."/>
            <person name="Park M."/>
            <person name="Lee H.A."/>
            <person name="Lee H.Y."/>
            <person name="Lee Y."/>
            <person name="Oh S."/>
            <person name="Lee J.H."/>
            <person name="Choi E."/>
            <person name="Choi E."/>
            <person name="Lee S.E."/>
            <person name="Jeon J."/>
            <person name="Kim H."/>
            <person name="Choi G."/>
            <person name="Song H."/>
            <person name="Lee J."/>
            <person name="Lee S.C."/>
            <person name="Kwon J.K."/>
            <person name="Lee H.Y."/>
            <person name="Koo N."/>
            <person name="Hong Y."/>
            <person name="Kim R.W."/>
            <person name="Kang W.H."/>
            <person name="Huh J.H."/>
            <person name="Kang B.C."/>
            <person name="Yang T.J."/>
            <person name="Lee Y.H."/>
            <person name="Bennetzen J.L."/>
            <person name="Choi D."/>
        </authorList>
    </citation>
    <scope>NUCLEOTIDE SEQUENCE [LARGE SCALE GENOMIC DNA]</scope>
    <source>
        <strain evidence="2">cv. CM334</strain>
    </source>
</reference>
<comment type="caution">
    <text evidence="1">The sequence shown here is derived from an EMBL/GenBank/DDBJ whole genome shotgun (WGS) entry which is preliminary data.</text>
</comment>
<dbReference type="AlphaFoldDB" id="A0A2G2Z3W5"/>
<evidence type="ECO:0000313" key="2">
    <source>
        <dbReference type="Proteomes" id="UP000222542"/>
    </source>
</evidence>
<gene>
    <name evidence="1" type="ORF">T459_20166</name>
</gene>
<dbReference type="EMBL" id="AYRZ02000007">
    <property type="protein sequence ID" value="PHT76644.1"/>
    <property type="molecule type" value="Genomic_DNA"/>
</dbReference>
<sequence length="244" mass="27800">MAYNPTVAAPQTIGLFKLTQREMITMVAGDVLPIPVPSALYLRQAEPACTRSALDLHPQVENLKCWKWRSFTKVTIPILVRRNSSYDKFIASIMQRGDLDCTSCDVMISYVMYLSKKVNPTIINSDVHVMTYIIDADADGFRLILRINMVERFFEGPLNSSASLPRCPAVNNDLIDDDLNDYKNDVDDTINMEDYSMHMEDFSSDSQDAKEDRKMESQAGHSFTDETNFCCGQTFIDKKEQKYN</sequence>
<keyword evidence="2" id="KW-1185">Reference proteome</keyword>
<dbReference type="Gramene" id="PHT76644">
    <property type="protein sequence ID" value="PHT76644"/>
    <property type="gene ID" value="T459_20166"/>
</dbReference>
<name>A0A2G2Z3W5_CAPAN</name>
<organism evidence="1 2">
    <name type="scientific">Capsicum annuum</name>
    <name type="common">Capsicum pepper</name>
    <dbReference type="NCBI Taxonomy" id="4072"/>
    <lineage>
        <taxon>Eukaryota</taxon>
        <taxon>Viridiplantae</taxon>
        <taxon>Streptophyta</taxon>
        <taxon>Embryophyta</taxon>
        <taxon>Tracheophyta</taxon>
        <taxon>Spermatophyta</taxon>
        <taxon>Magnoliopsida</taxon>
        <taxon>eudicotyledons</taxon>
        <taxon>Gunneridae</taxon>
        <taxon>Pentapetalae</taxon>
        <taxon>asterids</taxon>
        <taxon>lamiids</taxon>
        <taxon>Solanales</taxon>
        <taxon>Solanaceae</taxon>
        <taxon>Solanoideae</taxon>
        <taxon>Capsiceae</taxon>
        <taxon>Capsicum</taxon>
    </lineage>
</organism>
<evidence type="ECO:0000313" key="1">
    <source>
        <dbReference type="EMBL" id="PHT76644.1"/>
    </source>
</evidence>
<dbReference type="Proteomes" id="UP000222542">
    <property type="component" value="Unassembled WGS sequence"/>
</dbReference>
<accession>A0A2G2Z3W5</accession>
<proteinExistence type="predicted"/>